<proteinExistence type="predicted"/>
<reference evidence="1" key="1">
    <citation type="submission" date="2007-03" db="EMBL/GenBank/DDBJ databases">
        <authorList>
            <person name="Paulsen I."/>
        </authorList>
    </citation>
    <scope>NUCLEOTIDE SEQUENCE</scope>
    <source>
        <strain evidence="1">VEG</strain>
    </source>
</reference>
<protein>
    <submittedName>
        <fullName evidence="1">Uncharacterized protein</fullName>
    </submittedName>
</protein>
<evidence type="ECO:0000313" key="1">
    <source>
        <dbReference type="EMBL" id="ESS28241.1"/>
    </source>
</evidence>
<evidence type="ECO:0000313" key="2">
    <source>
        <dbReference type="Proteomes" id="UP000002226"/>
    </source>
</evidence>
<sequence length="70" mass="7482">MQSAGGERYGMTCFRHASEAACLPGVVEANCSLSCTSLIRSLPFCACAVSTNGGTHETVRNQDSSRVWLR</sequence>
<name>V4Z2J4_TOXGV</name>
<accession>V4Z2J4</accession>
<comment type="caution">
    <text evidence="1">The sequence shown here is derived from an EMBL/GenBank/DDBJ whole genome shotgun (WGS) entry which is preliminary data.</text>
</comment>
<dbReference type="Proteomes" id="UP000002226">
    <property type="component" value="Unassembled WGS sequence"/>
</dbReference>
<gene>
    <name evidence="1" type="ORF">TGVEG_442110</name>
</gene>
<dbReference type="VEuPathDB" id="ToxoDB:TGVEG_442110"/>
<dbReference type="EMBL" id="AAYL02000398">
    <property type="protein sequence ID" value="ESS28241.1"/>
    <property type="molecule type" value="Genomic_DNA"/>
</dbReference>
<keyword evidence="2" id="KW-1185">Reference proteome</keyword>
<organism evidence="1 2">
    <name type="scientific">Toxoplasma gondii (strain ATCC 50861 / VEG)</name>
    <dbReference type="NCBI Taxonomy" id="432359"/>
    <lineage>
        <taxon>Eukaryota</taxon>
        <taxon>Sar</taxon>
        <taxon>Alveolata</taxon>
        <taxon>Apicomplexa</taxon>
        <taxon>Conoidasida</taxon>
        <taxon>Coccidia</taxon>
        <taxon>Eucoccidiorida</taxon>
        <taxon>Eimeriorina</taxon>
        <taxon>Sarcocystidae</taxon>
        <taxon>Toxoplasma</taxon>
    </lineage>
</organism>
<dbReference type="AlphaFoldDB" id="V4Z2J4"/>